<evidence type="ECO:0008006" key="3">
    <source>
        <dbReference type="Google" id="ProtNLM"/>
    </source>
</evidence>
<sequence>MAFPKLREVDFLADFLNSEIEKQSWFRANANTITSAVGFVATLLAWVGTQPFATDERVQFGILIVGFLLTVFGVKHTRNGWSASQINKINEYGAAVRSEIHDDQAAPSIETNAGRY</sequence>
<dbReference type="EMBL" id="BK014672">
    <property type="protein sequence ID" value="DAD67262.1"/>
    <property type="molecule type" value="Genomic_DNA"/>
</dbReference>
<keyword evidence="1" id="KW-1133">Transmembrane helix</keyword>
<evidence type="ECO:0000256" key="1">
    <source>
        <dbReference type="SAM" id="Phobius"/>
    </source>
</evidence>
<name>A0A8S5LBE1_9CAUD</name>
<reference evidence="2" key="1">
    <citation type="journal article" date="2021" name="Proc. Natl. Acad. Sci. U.S.A.">
        <title>A Catalog of Tens of Thousands of Viruses from Human Metagenomes Reveals Hidden Associations with Chronic Diseases.</title>
        <authorList>
            <person name="Tisza M.J."/>
            <person name="Buck C.B."/>
        </authorList>
    </citation>
    <scope>NUCLEOTIDE SEQUENCE</scope>
    <source>
        <strain evidence="2">CtXOZ1</strain>
    </source>
</reference>
<keyword evidence="1" id="KW-0812">Transmembrane</keyword>
<organism evidence="2">
    <name type="scientific">Siphoviridae sp. ctXOZ1</name>
    <dbReference type="NCBI Taxonomy" id="2823585"/>
    <lineage>
        <taxon>Viruses</taxon>
        <taxon>Duplodnaviria</taxon>
        <taxon>Heunggongvirae</taxon>
        <taxon>Uroviricota</taxon>
        <taxon>Caudoviricetes</taxon>
    </lineage>
</organism>
<feature type="transmembrane region" description="Helical" evidence="1">
    <location>
        <begin position="58"/>
        <end position="74"/>
    </location>
</feature>
<keyword evidence="1" id="KW-0472">Membrane</keyword>
<evidence type="ECO:0000313" key="2">
    <source>
        <dbReference type="EMBL" id="DAD67262.1"/>
    </source>
</evidence>
<accession>A0A8S5LBE1</accession>
<protein>
    <recommendedName>
        <fullName evidence="3">Holin</fullName>
    </recommendedName>
</protein>
<feature type="transmembrane region" description="Helical" evidence="1">
    <location>
        <begin position="28"/>
        <end position="46"/>
    </location>
</feature>
<proteinExistence type="predicted"/>